<reference evidence="6" key="1">
    <citation type="submission" date="2016-12" db="EMBL/GenBank/DDBJ databases">
        <authorList>
            <person name="Gaudriault S."/>
        </authorList>
    </citation>
    <scope>NUCLEOTIDE SEQUENCE [LARGE SCALE GENOMIC DNA]</scope>
    <source>
        <strain evidence="6">HGB1681 (deposited as PTA-6826 in the American Type Culture Collection)</strain>
    </source>
</reference>
<dbReference type="SUPFAM" id="SSF51735">
    <property type="entry name" value="NAD(P)-binding Rossmann-fold domains"/>
    <property type="match status" value="1"/>
</dbReference>
<dbReference type="SUPFAM" id="SSF47336">
    <property type="entry name" value="ACP-like"/>
    <property type="match status" value="1"/>
</dbReference>
<dbReference type="EMBL" id="FTLG01000204">
    <property type="protein sequence ID" value="SIP74270.1"/>
    <property type="molecule type" value="Genomic_DNA"/>
</dbReference>
<dbReference type="InterPro" id="IPR010080">
    <property type="entry name" value="Thioester_reductase-like_dom"/>
</dbReference>
<dbReference type="Pfam" id="PF07993">
    <property type="entry name" value="NAD_binding_4"/>
    <property type="match status" value="1"/>
</dbReference>
<evidence type="ECO:0000313" key="7">
    <source>
        <dbReference type="Proteomes" id="UP000224871"/>
    </source>
</evidence>
<dbReference type="Pfam" id="PF00501">
    <property type="entry name" value="AMP-binding"/>
    <property type="match status" value="1"/>
</dbReference>
<sequence>MTNTVIKTTPHGFWGELTYPVNHDLINIFIQKSVEYSEHPAIITEERTISYRELIHQARSLAFYLFNLGVKHETPVGILLEPGIEQIISQVAILMAGGSCVPLDPTVPDDRLCFMLQDLQINLTLTTQKYQSRSLPTNFITINQDILEKSIIVYFPKINREKNHRTHILFTSGTTGRPKAVEIEARGILRIVVEPDYINFTANDKIAAISNPTFDVSLFEIWGALLNGAAAVVIPRKIIIDPYLFEAALEKYSVSCMMMTAALFHLTAHSCPRAFRHLRYLFVGGEKLNPHAFRQVLQAAPPKFLANCYGPTESTIIGLIHEIKLDELTDEDIPIGRPIGHTDIYILNDQLQPVAPNQIGEIYLGGEGIARGYWNRPEINAQRFIMMDIERNNQLKKIYRTGDLGWQRSDGIYMFAGRIDNQIKIRGHRIEIEEIETQLLKSELLQSAAVSIVKKENIEPYLIAFVVPKKPETFSKHNLTQSIKHYLPDYMLPRITIVEHIPINPNGKIDRKRLLAEYTQNQEQRLSSQPTTDTNEDELIVLSIWQKTLDDYDLTLDSNFFQIGGNSLQASSLILALGNKIQKRLPVQLLYDFPTPRTLAAHMSQNENMSEDLYATMLKDSILPPEIQPLPHFPEPWLSSDAGRVLLTGASGFLGAFFLRDLLLQTKINRVTCLVRAKDNQTALLRLKENLYQYGLWQEEFLPRLQVMASDLTKPHLDLSQQDYEQLSSECDAIFHLAAHVNYIQPYSMHYDGNVLGTLNILRLATNKKAKPLHYVSTVSIFGPAGIFSSVDSLGEDDDISPYLTGLKYDSGYSQSKWVAERMIWQARDRGIPLSVYRPGFIMGDSQTGANNPKDFVSRLVKGCIKIGAYPLLANLREEFVPVDYVSQSLLNISIDNKKLGKAYHLVSPDRKQSMDLDPFFALLRQHGYQLEGMHYSEWLKKLETDNEIMDNPLMPLLPMLSEKAYGELSRLEMYKDMPAYDAKNTESALKETPIRYTPMDDNLLECYLTYWKRIGFLS</sequence>
<name>A0A1N6MZN1_9GAMM</name>
<dbReference type="NCBIfam" id="TIGR01733">
    <property type="entry name" value="AA-adenyl-dom"/>
    <property type="match status" value="1"/>
</dbReference>
<reference evidence="5" key="2">
    <citation type="submission" date="2016-12" db="EMBL/GenBank/DDBJ databases">
        <authorList>
            <person name="Song W.-J."/>
            <person name="Kurnit D.M."/>
        </authorList>
    </citation>
    <scope>NUCLEOTIDE SEQUENCE [LARGE SCALE GENOMIC DNA]</scope>
    <source>
        <strain evidence="5">HGB1681</strain>
    </source>
</reference>
<dbReference type="PROSITE" id="PS00455">
    <property type="entry name" value="AMP_BINDING"/>
    <property type="match status" value="1"/>
</dbReference>
<evidence type="ECO:0000313" key="6">
    <source>
        <dbReference type="Proteomes" id="UP000196435"/>
    </source>
</evidence>
<dbReference type="InterPro" id="IPR036736">
    <property type="entry name" value="ACP-like_sf"/>
</dbReference>
<evidence type="ECO:0000313" key="4">
    <source>
        <dbReference type="EMBL" id="PHM37898.1"/>
    </source>
</evidence>
<dbReference type="InterPro" id="IPR020845">
    <property type="entry name" value="AMP-binding_CS"/>
</dbReference>
<dbReference type="CDD" id="cd05930">
    <property type="entry name" value="A_NRPS"/>
    <property type="match status" value="1"/>
</dbReference>
<proteinExistence type="predicted"/>
<dbReference type="InterPro" id="IPR025110">
    <property type="entry name" value="AMP-bd_C"/>
</dbReference>
<keyword evidence="5" id="KW-0413">Isomerase</keyword>
<dbReference type="PANTHER" id="PTHR44845">
    <property type="entry name" value="CARRIER DOMAIN-CONTAINING PROTEIN"/>
    <property type="match status" value="1"/>
</dbReference>
<dbReference type="InterPro" id="IPR013120">
    <property type="entry name" value="FAR_NAD-bd"/>
</dbReference>
<dbReference type="Proteomes" id="UP000196435">
    <property type="component" value="Unassembled WGS sequence"/>
</dbReference>
<evidence type="ECO:0000256" key="2">
    <source>
        <dbReference type="ARBA" id="ARBA00022553"/>
    </source>
</evidence>
<dbReference type="InterPro" id="IPR009081">
    <property type="entry name" value="PP-bd_ACP"/>
</dbReference>
<dbReference type="AlphaFoldDB" id="A0A1N6MZN1"/>
<keyword evidence="7" id="KW-1185">Reference proteome</keyword>
<evidence type="ECO:0000313" key="5">
    <source>
        <dbReference type="EMBL" id="SIP74270.1"/>
    </source>
</evidence>
<accession>A0A1N6MZN1</accession>
<dbReference type="InterPro" id="IPR000873">
    <property type="entry name" value="AMP-dep_synth/lig_dom"/>
</dbReference>
<dbReference type="InterPro" id="IPR045851">
    <property type="entry name" value="AMP-bd_C_sf"/>
</dbReference>
<evidence type="ECO:0000256" key="1">
    <source>
        <dbReference type="ARBA" id="ARBA00022450"/>
    </source>
</evidence>
<dbReference type="RefSeq" id="WP_086953644.1">
    <property type="nucleotide sequence ID" value="NZ_CAWNQC010000248.1"/>
</dbReference>
<keyword evidence="2" id="KW-0597">Phosphoprotein</keyword>
<dbReference type="Gene3D" id="3.40.50.980">
    <property type="match status" value="2"/>
</dbReference>
<dbReference type="Pfam" id="PF13193">
    <property type="entry name" value="AMP-binding_C"/>
    <property type="match status" value="1"/>
</dbReference>
<dbReference type="Proteomes" id="UP000224871">
    <property type="component" value="Unassembled WGS sequence"/>
</dbReference>
<dbReference type="OrthoDB" id="9757559at2"/>
<dbReference type="Gene3D" id="1.10.1200.10">
    <property type="entry name" value="ACP-like"/>
    <property type="match status" value="1"/>
</dbReference>
<feature type="domain" description="Carrier" evidence="3">
    <location>
        <begin position="532"/>
        <end position="607"/>
    </location>
</feature>
<dbReference type="EC" id="5.1.1.11" evidence="5"/>
<organism evidence="5 6">
    <name type="scientific">Xenorhabdus innexi</name>
    <dbReference type="NCBI Taxonomy" id="290109"/>
    <lineage>
        <taxon>Bacteria</taxon>
        <taxon>Pseudomonadati</taxon>
        <taxon>Pseudomonadota</taxon>
        <taxon>Gammaproteobacteria</taxon>
        <taxon>Enterobacterales</taxon>
        <taxon>Morganellaceae</taxon>
        <taxon>Xenorhabdus</taxon>
    </lineage>
</organism>
<dbReference type="Gene3D" id="3.30.300.30">
    <property type="match status" value="1"/>
</dbReference>
<keyword evidence="1" id="KW-0596">Phosphopantetheine</keyword>
<evidence type="ECO:0000259" key="3">
    <source>
        <dbReference type="PROSITE" id="PS50075"/>
    </source>
</evidence>
<dbReference type="CDD" id="cd05235">
    <property type="entry name" value="SDR_e1"/>
    <property type="match status" value="1"/>
</dbReference>
<dbReference type="Gene3D" id="3.40.50.720">
    <property type="entry name" value="NAD(P)-binding Rossmann-like Domain"/>
    <property type="match status" value="1"/>
</dbReference>
<dbReference type="InterPro" id="IPR010071">
    <property type="entry name" value="AA_adenyl_dom"/>
</dbReference>
<dbReference type="InterPro" id="IPR036291">
    <property type="entry name" value="NAD(P)-bd_dom_sf"/>
</dbReference>
<dbReference type="PROSITE" id="PS50075">
    <property type="entry name" value="CARRIER"/>
    <property type="match status" value="1"/>
</dbReference>
<dbReference type="SUPFAM" id="SSF56801">
    <property type="entry name" value="Acetyl-CoA synthetase-like"/>
    <property type="match status" value="1"/>
</dbReference>
<reference evidence="4 7" key="3">
    <citation type="journal article" date="2017" name="Nat. Microbiol.">
        <title>Natural product diversity associated with the nematode symbionts Photorhabdus and Xenorhabdus.</title>
        <authorList>
            <person name="Tobias N.J."/>
            <person name="Wolff H."/>
            <person name="Djahanschiri B."/>
            <person name="Grundmann F."/>
            <person name="Kronenwerth M."/>
            <person name="Shi Y.M."/>
            <person name="Simonyi S."/>
            <person name="Grun P."/>
            <person name="Shapiro-Ilan D."/>
            <person name="Pidot S.J."/>
            <person name="Stinear T.P."/>
            <person name="Ebersberger I."/>
            <person name="Bode H.B."/>
        </authorList>
    </citation>
    <scope>NUCLEOTIDE SEQUENCE [LARGE SCALE GENOMIC DNA]</scope>
    <source>
        <strain evidence="4 7">DSM 16336</strain>
    </source>
</reference>
<dbReference type="Gene3D" id="2.30.38.10">
    <property type="entry name" value="Luciferase, Domain 3"/>
    <property type="match status" value="1"/>
</dbReference>
<dbReference type="PANTHER" id="PTHR44845:SF6">
    <property type="entry name" value="BETA-ALANINE-ACTIVATING ENZYME"/>
    <property type="match status" value="1"/>
</dbReference>
<protein>
    <submittedName>
        <fullName evidence="4">Linear gramicidin synthetase subunit B</fullName>
    </submittedName>
    <submittedName>
        <fullName evidence="5">Putative Nonribosomal peptide synthase (NRPS)</fullName>
        <ecNumber evidence="5">5.1.1.11</ecNumber>
    </submittedName>
</protein>
<gene>
    <name evidence="4" type="ORF">Xinn_00707</name>
    <name evidence="5" type="ORF">XIS1_600036</name>
</gene>
<dbReference type="Pfam" id="PF00550">
    <property type="entry name" value="PP-binding"/>
    <property type="match status" value="1"/>
</dbReference>
<dbReference type="EMBL" id="NIBU01000005">
    <property type="protein sequence ID" value="PHM37898.1"/>
    <property type="molecule type" value="Genomic_DNA"/>
</dbReference>
<dbReference type="NCBIfam" id="TIGR01746">
    <property type="entry name" value="Thioester-redct"/>
    <property type="match status" value="1"/>
</dbReference>
<dbReference type="GO" id="GO:0047462">
    <property type="term" value="F:phenylalanine racemase (ATP-hydrolyzing) activity"/>
    <property type="evidence" value="ECO:0007669"/>
    <property type="project" value="UniProtKB-EC"/>
</dbReference>